<dbReference type="RefSeq" id="WP_104150158.1">
    <property type="nucleotide sequence ID" value="NZ_JANSGW010000009.1"/>
</dbReference>
<accession>A0AAP3G6Z8</accession>
<comment type="caution">
    <text evidence="1">The sequence shown here is derived from an EMBL/GenBank/DDBJ whole genome shotgun (WGS) entry which is preliminary data.</text>
</comment>
<evidence type="ECO:0000313" key="1">
    <source>
        <dbReference type="EMBL" id="MCZ0806913.1"/>
    </source>
</evidence>
<evidence type="ECO:0000313" key="2">
    <source>
        <dbReference type="Proteomes" id="UP001077662"/>
    </source>
</evidence>
<dbReference type="Proteomes" id="UP001077662">
    <property type="component" value="Unassembled WGS sequence"/>
</dbReference>
<sequence>MNSQGMKAYRYNRESKIYKLHYVCFTCRTACKQPNPYDLARQYGETVLPSLGNQEKTKKAIETYRTYYNRVVKCPNCSIPMTRVGLQVRVPGKNDLKRWESLRVLCLCGFDHISVEELPQNKRQLLLFLETNKTYFEQLLSTRHAKMLSEMTSDYIARISERISAINQQLKNLS</sequence>
<protein>
    <submittedName>
        <fullName evidence="1">Uncharacterized protein</fullName>
    </submittedName>
</protein>
<dbReference type="EMBL" id="JAPTNE010000009">
    <property type="protein sequence ID" value="MCZ0806913.1"/>
    <property type="molecule type" value="Genomic_DNA"/>
</dbReference>
<proteinExistence type="predicted"/>
<gene>
    <name evidence="1" type="ORF">O0554_08240</name>
</gene>
<organism evidence="1 2">
    <name type="scientific">Brevibacillus laterosporus</name>
    <name type="common">Bacillus laterosporus</name>
    <dbReference type="NCBI Taxonomy" id="1465"/>
    <lineage>
        <taxon>Bacteria</taxon>
        <taxon>Bacillati</taxon>
        <taxon>Bacillota</taxon>
        <taxon>Bacilli</taxon>
        <taxon>Bacillales</taxon>
        <taxon>Paenibacillaceae</taxon>
        <taxon>Brevibacillus</taxon>
    </lineage>
</organism>
<dbReference type="AlphaFoldDB" id="A0AAP3G6Z8"/>
<name>A0AAP3G6Z8_BRELA</name>
<reference evidence="1" key="1">
    <citation type="submission" date="2022-09" db="EMBL/GenBank/DDBJ databases">
        <title>Genome analysis and characterization of larvicidal activity of Brevibacillus strains.</title>
        <authorList>
            <person name="Patrusheva E.V."/>
            <person name="Izotova A.O."/>
            <person name="Toshchakov S.V."/>
            <person name="Sineoky S.P."/>
        </authorList>
    </citation>
    <scope>NUCLEOTIDE SEQUENCE</scope>
    <source>
        <strain evidence="1">VKPM_B-13247</strain>
    </source>
</reference>